<evidence type="ECO:0000313" key="2">
    <source>
        <dbReference type="Proteomes" id="UP000320660"/>
    </source>
</evidence>
<dbReference type="RefSeq" id="YP_009843302.1">
    <property type="nucleotide sequence ID" value="NC_048747.1"/>
</dbReference>
<evidence type="ECO:0000313" key="1">
    <source>
        <dbReference type="EMBL" id="QAU04355.1"/>
    </source>
</evidence>
<reference evidence="1 2" key="1">
    <citation type="submission" date="2019-01" db="EMBL/GenBank/DDBJ databases">
        <authorList>
            <person name="Le T.S."/>
            <person name="Kurtboke I."/>
        </authorList>
    </citation>
    <scope>NUCLEOTIDE SEQUENCE [LARGE SCALE GENOMIC DNA]</scope>
</reference>
<protein>
    <submittedName>
        <fullName evidence="1">Uncharacterized protein</fullName>
    </submittedName>
</protein>
<dbReference type="Proteomes" id="UP000320660">
    <property type="component" value="Segment"/>
</dbReference>
<name>A0A513PWR6_9CAUD</name>
<proteinExistence type="predicted"/>
<accession>A0A513PWR6</accession>
<organism evidence="1 2">
    <name type="scientific">Vibrio phage 2 TSL-2019</name>
    <dbReference type="NCBI Taxonomy" id="2508172"/>
    <lineage>
        <taxon>Viruses</taxon>
        <taxon>Duplodnaviria</taxon>
        <taxon>Heunggongvirae</taxon>
        <taxon>Uroviricota</taxon>
        <taxon>Caudoviricetes</taxon>
        <taxon>Chimalliviridae</taxon>
        <taxon>Gorgonvirinae</taxon>
        <taxon>Aphroditevirus</taxon>
        <taxon>Aphroditevirus av2TSL2019</taxon>
    </lineage>
</organism>
<keyword evidence="2" id="KW-1185">Reference proteome</keyword>
<dbReference type="EMBL" id="MK368614">
    <property type="protein sequence ID" value="QAU04355.1"/>
    <property type="molecule type" value="Genomic_DNA"/>
</dbReference>
<dbReference type="KEGG" id="vg:55613568"/>
<sequence length="207" mass="23996">MFKKLSSEELQNMSPKDLERYQLELMKHEKFDVGEYLEHNKAVDRSPNKPLYRPSLVDEEVPEKGWTVYGVVASEFTSFKDVTIDEIVSKVKEELAQGEVVGEIGARPPLEFHMYKATLEGVKGYKQLIRGHFSLKESRIGFRITNIRLGRSGIHIDFVPHGPQAEITQRWIDDPKVSFRCYPRLGYNTELKETFICFDLDKENLMP</sequence>
<dbReference type="GeneID" id="55613568"/>